<accession>A0A2H0YXN9</accession>
<evidence type="ECO:0000313" key="3">
    <source>
        <dbReference type="Proteomes" id="UP000228687"/>
    </source>
</evidence>
<organism evidence="2 3">
    <name type="scientific">Candidatus Kaiserbacteria bacterium CG08_land_8_20_14_0_20_50_21</name>
    <dbReference type="NCBI Taxonomy" id="1974604"/>
    <lineage>
        <taxon>Bacteria</taxon>
        <taxon>Candidatus Kaiseribacteriota</taxon>
    </lineage>
</organism>
<dbReference type="AlphaFoldDB" id="A0A2H0YXN9"/>
<sequence length="184" mass="19364">MQNEFTNLLPSKRQSALSRDYFVRLAVVGTVLFSILTLASTVLLIPTYVFLANSVGAKEARLAHIKSTLSSEGESTLTARLTALSGNAAILTALAHAPSASDGIRAVLAVARPGITLFDFSYTPAFGTNTGTIVISGRALTRDALRKYQLALSSAPFARSADLPVSAYAKDSDIAFTITVTLAP</sequence>
<reference evidence="3" key="1">
    <citation type="submission" date="2017-09" db="EMBL/GenBank/DDBJ databases">
        <title>Depth-based differentiation of microbial function through sediment-hosted aquifers and enrichment of novel symbionts in the deep terrestrial subsurface.</title>
        <authorList>
            <person name="Probst A.J."/>
            <person name="Ladd B."/>
            <person name="Jarett J.K."/>
            <person name="Geller-Mcgrath D.E."/>
            <person name="Sieber C.M.K."/>
            <person name="Emerson J.B."/>
            <person name="Anantharaman K."/>
            <person name="Thomas B.C."/>
            <person name="Malmstrom R."/>
            <person name="Stieglmeier M."/>
            <person name="Klingl A."/>
            <person name="Woyke T."/>
            <person name="Ryan C.M."/>
            <person name="Banfield J.F."/>
        </authorList>
    </citation>
    <scope>NUCLEOTIDE SEQUENCE [LARGE SCALE GENOMIC DNA]</scope>
</reference>
<name>A0A2H0YXN9_9BACT</name>
<dbReference type="Proteomes" id="UP000228687">
    <property type="component" value="Unassembled WGS sequence"/>
</dbReference>
<gene>
    <name evidence="2" type="ORF">COT23_02220</name>
</gene>
<comment type="caution">
    <text evidence="2">The sequence shown here is derived from an EMBL/GenBank/DDBJ whole genome shotgun (WGS) entry which is preliminary data.</text>
</comment>
<proteinExistence type="predicted"/>
<evidence type="ECO:0000256" key="1">
    <source>
        <dbReference type="SAM" id="Phobius"/>
    </source>
</evidence>
<evidence type="ECO:0000313" key="2">
    <source>
        <dbReference type="EMBL" id="PIS43261.1"/>
    </source>
</evidence>
<protein>
    <submittedName>
        <fullName evidence="2">Uncharacterized protein</fullName>
    </submittedName>
</protein>
<keyword evidence="1" id="KW-1133">Transmembrane helix</keyword>
<dbReference type="EMBL" id="PEXT01000046">
    <property type="protein sequence ID" value="PIS43261.1"/>
    <property type="molecule type" value="Genomic_DNA"/>
</dbReference>
<keyword evidence="1" id="KW-0472">Membrane</keyword>
<keyword evidence="1" id="KW-0812">Transmembrane</keyword>
<feature type="transmembrane region" description="Helical" evidence="1">
    <location>
        <begin position="21"/>
        <end position="51"/>
    </location>
</feature>